<name>A0A4R6XQN2_9GAMM</name>
<evidence type="ECO:0008006" key="3">
    <source>
        <dbReference type="Google" id="ProtNLM"/>
    </source>
</evidence>
<dbReference type="OrthoDB" id="9922017at2"/>
<dbReference type="Proteomes" id="UP000295724">
    <property type="component" value="Unassembled WGS sequence"/>
</dbReference>
<protein>
    <recommendedName>
        <fullName evidence="3">50S ribosomal protein L29</fullName>
    </recommendedName>
</protein>
<organism evidence="1 2">
    <name type="scientific">Marinicella litoralis</name>
    <dbReference type="NCBI Taxonomy" id="644220"/>
    <lineage>
        <taxon>Bacteria</taxon>
        <taxon>Pseudomonadati</taxon>
        <taxon>Pseudomonadota</taxon>
        <taxon>Gammaproteobacteria</taxon>
        <taxon>Lysobacterales</taxon>
        <taxon>Marinicellaceae</taxon>
        <taxon>Marinicella</taxon>
    </lineage>
</organism>
<evidence type="ECO:0000313" key="1">
    <source>
        <dbReference type="EMBL" id="TDR20530.1"/>
    </source>
</evidence>
<accession>A0A4R6XQN2</accession>
<sequence>MPDTPNLQTSTDPNIKFLQQTIHNMENELSAASFGGDRKQIPLLMKQLKEARKILSKMTGED</sequence>
<dbReference type="EMBL" id="SNZB01000003">
    <property type="protein sequence ID" value="TDR20530.1"/>
    <property type="molecule type" value="Genomic_DNA"/>
</dbReference>
<proteinExistence type="predicted"/>
<reference evidence="1 2" key="1">
    <citation type="submission" date="2019-03" db="EMBL/GenBank/DDBJ databases">
        <title>Genomic Encyclopedia of Type Strains, Phase IV (KMG-IV): sequencing the most valuable type-strain genomes for metagenomic binning, comparative biology and taxonomic classification.</title>
        <authorList>
            <person name="Goeker M."/>
        </authorList>
    </citation>
    <scope>NUCLEOTIDE SEQUENCE [LARGE SCALE GENOMIC DNA]</scope>
    <source>
        <strain evidence="1 2">DSM 25488</strain>
    </source>
</reference>
<comment type="caution">
    <text evidence="1">The sequence shown here is derived from an EMBL/GenBank/DDBJ whole genome shotgun (WGS) entry which is preliminary data.</text>
</comment>
<keyword evidence="2" id="KW-1185">Reference proteome</keyword>
<dbReference type="AlphaFoldDB" id="A0A4R6XQN2"/>
<evidence type="ECO:0000313" key="2">
    <source>
        <dbReference type="Proteomes" id="UP000295724"/>
    </source>
</evidence>
<gene>
    <name evidence="1" type="ORF">C8D91_1504</name>
</gene>